<reference evidence="3 5" key="2">
    <citation type="submission" date="2018-06" db="EMBL/GenBank/DDBJ databases">
        <authorList>
            <consortium name="Pathogen Informatics"/>
            <person name="Doyle S."/>
        </authorList>
    </citation>
    <scope>NUCLEOTIDE SEQUENCE [LARGE SCALE GENOMIC DNA]</scope>
    <source>
        <strain evidence="3 5">NCTC12437</strain>
    </source>
</reference>
<protein>
    <submittedName>
        <fullName evidence="3">Uncharacterized protein</fullName>
    </submittedName>
</protein>
<name>A0A378I6F8_9GAMM</name>
<evidence type="ECO:0000313" key="3">
    <source>
        <dbReference type="EMBL" id="STX30325.1"/>
    </source>
</evidence>
<evidence type="ECO:0000313" key="4">
    <source>
        <dbReference type="Proteomes" id="UP000054735"/>
    </source>
</evidence>
<evidence type="ECO:0000313" key="2">
    <source>
        <dbReference type="EMBL" id="KTC69530.1"/>
    </source>
</evidence>
<dbReference type="Proteomes" id="UP000255066">
    <property type="component" value="Unassembled WGS sequence"/>
</dbReference>
<feature type="region of interest" description="Disordered" evidence="1">
    <location>
        <begin position="1"/>
        <end position="39"/>
    </location>
</feature>
<organism evidence="3 5">
    <name type="scientific">Legionella birminghamensis</name>
    <dbReference type="NCBI Taxonomy" id="28083"/>
    <lineage>
        <taxon>Bacteria</taxon>
        <taxon>Pseudomonadati</taxon>
        <taxon>Pseudomonadota</taxon>
        <taxon>Gammaproteobacteria</taxon>
        <taxon>Legionellales</taxon>
        <taxon>Legionellaceae</taxon>
        <taxon>Legionella</taxon>
    </lineage>
</organism>
<gene>
    <name evidence="2" type="ORF">Lbir_1984</name>
    <name evidence="3" type="ORF">NCTC12437_00078</name>
</gene>
<evidence type="ECO:0000313" key="5">
    <source>
        <dbReference type="Proteomes" id="UP000255066"/>
    </source>
</evidence>
<dbReference type="EMBL" id="UGNW01000001">
    <property type="protein sequence ID" value="STX30325.1"/>
    <property type="molecule type" value="Genomic_DNA"/>
</dbReference>
<dbReference type="EMBL" id="LNXT01000038">
    <property type="protein sequence ID" value="KTC69530.1"/>
    <property type="molecule type" value="Genomic_DNA"/>
</dbReference>
<dbReference type="AlphaFoldDB" id="A0A378I6F8"/>
<accession>A0A378I6F8</accession>
<sequence length="99" mass="10323">MDPARRPSNPTASTLRIPAAATAGPMVAQKSAQKNHNPATVKMNGLVNWGSELDSLGPAVAAAGIRMGLRAGIRRVFAREFGGASPGRRESIILQGIAY</sequence>
<proteinExistence type="predicted"/>
<dbReference type="Proteomes" id="UP000054735">
    <property type="component" value="Unassembled WGS sequence"/>
</dbReference>
<reference evidence="2 4" key="1">
    <citation type="submission" date="2015-11" db="EMBL/GenBank/DDBJ databases">
        <title>Genomic analysis of 38 Legionella species identifies large and diverse effector repertoires.</title>
        <authorList>
            <person name="Burstein D."/>
            <person name="Amaro F."/>
            <person name="Zusman T."/>
            <person name="Lifshitz Z."/>
            <person name="Cohen O."/>
            <person name="Gilbert J.A."/>
            <person name="Pupko T."/>
            <person name="Shuman H.A."/>
            <person name="Segal G."/>
        </authorList>
    </citation>
    <scope>NUCLEOTIDE SEQUENCE [LARGE SCALE GENOMIC DNA]</scope>
    <source>
        <strain evidence="2 4">CDC#1407-AL-14</strain>
    </source>
</reference>
<keyword evidence="4" id="KW-1185">Reference proteome</keyword>
<evidence type="ECO:0000256" key="1">
    <source>
        <dbReference type="SAM" id="MobiDB-lite"/>
    </source>
</evidence>